<dbReference type="Proteomes" id="UP000243579">
    <property type="component" value="Unassembled WGS sequence"/>
</dbReference>
<dbReference type="InterPro" id="IPR001478">
    <property type="entry name" value="PDZ"/>
</dbReference>
<proteinExistence type="predicted"/>
<dbReference type="SUPFAM" id="SSF50156">
    <property type="entry name" value="PDZ domain-like"/>
    <property type="match status" value="1"/>
</dbReference>
<name>A0A1V9YZ30_ACHHY</name>
<evidence type="ECO:0000313" key="3">
    <source>
        <dbReference type="Proteomes" id="UP000243579"/>
    </source>
</evidence>
<feature type="domain" description="PDZ" evidence="1">
    <location>
        <begin position="18"/>
        <end position="88"/>
    </location>
</feature>
<dbReference type="Gene3D" id="2.30.42.10">
    <property type="match status" value="1"/>
</dbReference>
<accession>A0A1V9YZ30</accession>
<dbReference type="EMBL" id="JNBR01000559">
    <property type="protein sequence ID" value="OQR91059.1"/>
    <property type="molecule type" value="Genomic_DNA"/>
</dbReference>
<sequence>MLRGVADDNDYEVRFDAPRVGLTLDLHEMDRRICVTGVTGPALADSPPIHSGDVLLAINGAAVSGLPETVAAIKIAPRPLVLRLRRRVPCLELPPNFALQRTEGRDDDSQCAVVSTASSDDLSSSAKTASSRSLRGSSRLRRLEWFRSAAPWEAPAAAWLPHARQVAVSWTGAPGHRLYVSRDWPVKVWRLCPAAPVASGEQVVVGVSGLEPGKSYVFRLRASHGAPWQQ</sequence>
<comment type="caution">
    <text evidence="2">The sequence shown here is derived from an EMBL/GenBank/DDBJ whole genome shotgun (WGS) entry which is preliminary data.</text>
</comment>
<dbReference type="SMART" id="SM00228">
    <property type="entry name" value="PDZ"/>
    <property type="match status" value="1"/>
</dbReference>
<dbReference type="InterPro" id="IPR036034">
    <property type="entry name" value="PDZ_sf"/>
</dbReference>
<protein>
    <recommendedName>
        <fullName evidence="1">PDZ domain-containing protein</fullName>
    </recommendedName>
</protein>
<keyword evidence="3" id="KW-1185">Reference proteome</keyword>
<gene>
    <name evidence="2" type="ORF">ACHHYP_05056</name>
</gene>
<evidence type="ECO:0000259" key="1">
    <source>
        <dbReference type="SMART" id="SM00228"/>
    </source>
</evidence>
<organism evidence="2 3">
    <name type="scientific">Achlya hypogyna</name>
    <name type="common">Oomycete</name>
    <name type="synonym">Protoachlya hypogyna</name>
    <dbReference type="NCBI Taxonomy" id="1202772"/>
    <lineage>
        <taxon>Eukaryota</taxon>
        <taxon>Sar</taxon>
        <taxon>Stramenopiles</taxon>
        <taxon>Oomycota</taxon>
        <taxon>Saprolegniomycetes</taxon>
        <taxon>Saprolegniales</taxon>
        <taxon>Achlyaceae</taxon>
        <taxon>Achlya</taxon>
    </lineage>
</organism>
<evidence type="ECO:0000313" key="2">
    <source>
        <dbReference type="EMBL" id="OQR91059.1"/>
    </source>
</evidence>
<dbReference type="OrthoDB" id="75358at2759"/>
<reference evidence="2 3" key="1">
    <citation type="journal article" date="2014" name="Genome Biol. Evol.">
        <title>The secreted proteins of Achlya hypogyna and Thraustotheca clavata identify the ancestral oomycete secretome and reveal gene acquisitions by horizontal gene transfer.</title>
        <authorList>
            <person name="Misner I."/>
            <person name="Blouin N."/>
            <person name="Leonard G."/>
            <person name="Richards T.A."/>
            <person name="Lane C.E."/>
        </authorList>
    </citation>
    <scope>NUCLEOTIDE SEQUENCE [LARGE SCALE GENOMIC DNA]</scope>
    <source>
        <strain evidence="2 3">ATCC 48635</strain>
    </source>
</reference>
<dbReference type="AlphaFoldDB" id="A0A1V9YZ30"/>